<organism evidence="5 6">
    <name type="scientific">Laribacter hongkongensis</name>
    <dbReference type="NCBI Taxonomy" id="168471"/>
    <lineage>
        <taxon>Bacteria</taxon>
        <taxon>Pseudomonadati</taxon>
        <taxon>Pseudomonadota</taxon>
        <taxon>Betaproteobacteria</taxon>
        <taxon>Neisseriales</taxon>
        <taxon>Aquaspirillaceae</taxon>
        <taxon>Laribacter</taxon>
    </lineage>
</organism>
<reference evidence="6" key="1">
    <citation type="submission" date="2017-06" db="EMBL/GenBank/DDBJ databases">
        <title>Whole genome sequence of Laribacter hongkongensis LHGZ1.</title>
        <authorList>
            <person name="Chen D."/>
            <person name="Wu H."/>
            <person name="Chen J."/>
        </authorList>
    </citation>
    <scope>NUCLEOTIDE SEQUENCE [LARGE SCALE GENOMIC DNA]</scope>
    <source>
        <strain evidence="6">LHGZ1</strain>
    </source>
</reference>
<dbReference type="RefSeq" id="WP_012698036.1">
    <property type="nucleotide sequence ID" value="NZ_CP022115.1"/>
</dbReference>
<dbReference type="PANTHER" id="PTHR11586">
    <property type="entry name" value="TRNA-AMINOACYLATION COFACTOR ARC1 FAMILY MEMBER"/>
    <property type="match status" value="1"/>
</dbReference>
<gene>
    <name evidence="5" type="ORF">LHGZ1_2651</name>
</gene>
<dbReference type="PROSITE" id="PS50886">
    <property type="entry name" value="TRBD"/>
    <property type="match status" value="1"/>
</dbReference>
<dbReference type="SUPFAM" id="SSF50249">
    <property type="entry name" value="Nucleic acid-binding proteins"/>
    <property type="match status" value="1"/>
</dbReference>
<dbReference type="EMBL" id="CP022115">
    <property type="protein sequence ID" value="ASJ25482.1"/>
    <property type="molecule type" value="Genomic_DNA"/>
</dbReference>
<dbReference type="Pfam" id="PF01588">
    <property type="entry name" value="tRNA_bind"/>
    <property type="match status" value="1"/>
</dbReference>
<dbReference type="GO" id="GO:0000049">
    <property type="term" value="F:tRNA binding"/>
    <property type="evidence" value="ECO:0007669"/>
    <property type="project" value="UniProtKB-UniRule"/>
</dbReference>
<dbReference type="GeneID" id="75110598"/>
<dbReference type="InterPro" id="IPR051270">
    <property type="entry name" value="Tyrosine-tRNA_ligase_regulator"/>
</dbReference>
<dbReference type="Gene3D" id="2.40.50.140">
    <property type="entry name" value="Nucleic acid-binding proteins"/>
    <property type="match status" value="1"/>
</dbReference>
<protein>
    <submittedName>
        <fullName evidence="5">tRNA-binding protein</fullName>
    </submittedName>
</protein>
<evidence type="ECO:0000256" key="3">
    <source>
        <dbReference type="PROSITE-ProRule" id="PRU00209"/>
    </source>
</evidence>
<dbReference type="InterPro" id="IPR012340">
    <property type="entry name" value="NA-bd_OB-fold"/>
</dbReference>
<evidence type="ECO:0000313" key="6">
    <source>
        <dbReference type="Proteomes" id="UP000197424"/>
    </source>
</evidence>
<dbReference type="AlphaFoldDB" id="A0A248LLE0"/>
<name>A0A248LLE0_9NEIS</name>
<dbReference type="OrthoDB" id="9794564at2"/>
<evidence type="ECO:0000313" key="5">
    <source>
        <dbReference type="EMBL" id="ASJ25482.1"/>
    </source>
</evidence>
<dbReference type="OMA" id="VKANINM"/>
<evidence type="ECO:0000256" key="1">
    <source>
        <dbReference type="ARBA" id="ARBA00022555"/>
    </source>
</evidence>
<keyword evidence="2 3" id="KW-0694">RNA-binding</keyword>
<evidence type="ECO:0000259" key="4">
    <source>
        <dbReference type="PROSITE" id="PS50886"/>
    </source>
</evidence>
<proteinExistence type="predicted"/>
<evidence type="ECO:0000256" key="2">
    <source>
        <dbReference type="ARBA" id="ARBA00022884"/>
    </source>
</evidence>
<accession>A0A248LLE0</accession>
<dbReference type="PANTHER" id="PTHR11586:SF37">
    <property type="entry name" value="TRNA-BINDING DOMAIN-CONTAINING PROTEIN"/>
    <property type="match status" value="1"/>
</dbReference>
<keyword evidence="1 3" id="KW-0820">tRNA-binding</keyword>
<dbReference type="Proteomes" id="UP000197424">
    <property type="component" value="Chromosome"/>
</dbReference>
<feature type="domain" description="TRNA-binding" evidence="4">
    <location>
        <begin position="13"/>
        <end position="117"/>
    </location>
</feature>
<dbReference type="InterPro" id="IPR002547">
    <property type="entry name" value="tRNA-bd_dom"/>
</dbReference>
<sequence>MSAPVKPLVTLDDLDRLDIRCGTITAVNDVPRSDKVVQLLVDFGDFSRSILCGIKQERPDLAALVGQQALFVVNLAPRKICGVQSEGMMFDIGYADGVLPSALARPEFPVPNGVRAG</sequence>